<gene>
    <name evidence="8" type="ORF">P5673_008277</name>
</gene>
<dbReference type="EMBL" id="JARQWQ010000014">
    <property type="protein sequence ID" value="KAK2567459.1"/>
    <property type="molecule type" value="Genomic_DNA"/>
</dbReference>
<comment type="caution">
    <text evidence="8">The sequence shown here is derived from an EMBL/GenBank/DDBJ whole genome shotgun (WGS) entry which is preliminary data.</text>
</comment>
<dbReference type="InterPro" id="IPR057989">
    <property type="entry name" value="TPR_RPAP1/MINIYO-like"/>
</dbReference>
<protein>
    <submittedName>
        <fullName evidence="8">RNA polymerase II-associated protein 1</fullName>
    </submittedName>
</protein>
<evidence type="ECO:0000313" key="9">
    <source>
        <dbReference type="Proteomes" id="UP001249851"/>
    </source>
</evidence>
<evidence type="ECO:0000256" key="4">
    <source>
        <dbReference type="ARBA" id="ARBA00023242"/>
    </source>
</evidence>
<dbReference type="InterPro" id="IPR039913">
    <property type="entry name" value="RPAP1/Rba50"/>
</dbReference>
<dbReference type="SUPFAM" id="SSF48371">
    <property type="entry name" value="ARM repeat"/>
    <property type="match status" value="1"/>
</dbReference>
<keyword evidence="9" id="KW-1185">Reference proteome</keyword>
<feature type="domain" description="RPAP1 N-terminal" evidence="6">
    <location>
        <begin position="204"/>
        <end position="246"/>
    </location>
</feature>
<accession>A0AAD9QU53</accession>
<evidence type="ECO:0000256" key="3">
    <source>
        <dbReference type="ARBA" id="ARBA00023163"/>
    </source>
</evidence>
<evidence type="ECO:0000256" key="2">
    <source>
        <dbReference type="ARBA" id="ARBA00009953"/>
    </source>
</evidence>
<reference evidence="8" key="1">
    <citation type="journal article" date="2023" name="G3 (Bethesda)">
        <title>Whole genome assembly and annotation of the endangered Caribbean coral Acropora cervicornis.</title>
        <authorList>
            <person name="Selwyn J.D."/>
            <person name="Vollmer S.V."/>
        </authorList>
    </citation>
    <scope>NUCLEOTIDE SEQUENCE</scope>
    <source>
        <strain evidence="8">K2</strain>
    </source>
</reference>
<keyword evidence="3" id="KW-0804">Transcription</keyword>
<dbReference type="Proteomes" id="UP001249851">
    <property type="component" value="Unassembled WGS sequence"/>
</dbReference>
<dbReference type="Pfam" id="PF25766">
    <property type="entry name" value="TPR_RPAP1"/>
    <property type="match status" value="1"/>
</dbReference>
<evidence type="ECO:0000256" key="1">
    <source>
        <dbReference type="ARBA" id="ARBA00004123"/>
    </source>
</evidence>
<comment type="subcellular location">
    <subcellularLocation>
        <location evidence="1">Nucleus</location>
    </subcellularLocation>
</comment>
<feature type="domain" description="RPAP1/MINIYO-like TPR repeats" evidence="7">
    <location>
        <begin position="1063"/>
        <end position="1265"/>
    </location>
</feature>
<reference evidence="8" key="2">
    <citation type="journal article" date="2023" name="Science">
        <title>Genomic signatures of disease resistance in endangered staghorn corals.</title>
        <authorList>
            <person name="Vollmer S.V."/>
            <person name="Selwyn J.D."/>
            <person name="Despard B.A."/>
            <person name="Roesel C.L."/>
        </authorList>
    </citation>
    <scope>NUCLEOTIDE SEQUENCE</scope>
    <source>
        <strain evidence="8">K2</strain>
    </source>
</reference>
<feature type="domain" description="RPAP1 C-terminal" evidence="5">
    <location>
        <begin position="357"/>
        <end position="420"/>
    </location>
</feature>
<dbReference type="Pfam" id="PF08620">
    <property type="entry name" value="RPAP1_C"/>
    <property type="match status" value="1"/>
</dbReference>
<sequence>MFSRPGAQETEKDLLRFQDEFLAGRLEPSATVVRANKEDETGLRDAGDKRVLAEENRKKNEEDMDCADLLDTHDRHVTKVLSQITERDIHASHVMAPKISQKGFPAVLHRGNIENQKLSTFRANTAETKKSLFAQQFATLGNDLFGVPEEQMKNLVTSRDERKKSGVETASNVTAQFSKSSVISGEGLTGSANERVHLDKAIDEIHSENVARLEAMTKDEILEEQARIKASLDPSLVAFLTSRHKKCDNEEMETDTTAKEFKNRNVNCTSSTTNESILAEKHVHFNDNVQVMTQENLQSTVSVNEQHENLMSDNSMTIGNLKVSQKWLHMDTVETEKLEWMKDCTVPSAVDSKQGDQARFDFNGNLLSKTDSIPEYIGLHHHGNEPSAPGYTLEELFVLARSTFQQQRVFALQTLARIIKQDQQGIFESLLSEEILSVLLNAGILFLLRWALDDTSEAVIAVAVQGFAAVLIVPCDKDTADQLFSFPRGHELPALRPVNEKEEAEKSSYNEDEEEKGLTDAQLLKQDAVKVCSPAEPTVNDILDVLTRISQHSTQAANEVLKCPRLIETIFESFLPLSWKMLDQTVSVHGRPFSTAMQLVKGLCCAGKHMTASLISKHKLLDRILRYTALAPTNMQLPMQEAFSLFIESLRTWKICVLYGLGCDAEKSELCCASAIFGIVEAVIFAAGTAADQKAQVDISSSEGQDGIPPLALNWSHVTGFLPLIGGCVTKWIKEIMEFNDFKVQLQSESLCLVSGAIAALSAFYSLSPDQASHSPVEVLQQLENLTDDVLLPIINSEILDHCFTQISSPVDARLPKFHRKSIPSLPGFGSLEPVRKPANRGPATSVNEFVGFTSSLLRLLCQVTKQHKGIASKFSTFLCKEAIVAYLKSVIALSEVSSCFFARQEHHLQYYLLKFAYNEVELTGIADFTHIISLLHEVALLLFTKFLPGDEFYAHDLLSTVLLNSSESDGLSPVGVTKDLSEMSLATPSMPFTYDTATATRGELVAKAHNNLPSISSMFVGSFNGTRRALVTSRSLALHNVHGVQSFLLRPCTGPLQPADWMFLPIVDLHNQAVSIEMNGKSIDAIADHTVSTVTRTLQFVLMLEKWRPSCLRHVSMASRIARLMCVFLTGNDLFLNSQVRDYLSALLRIYTSPSRQNLLDFSSSIPGLTSFYDLFASFLAQFSAVSFGDPLFASFLILSLTQRHDFKFRRAVWEEHVGVLRALSIPLDQLPLPLEEFLHPVEQNQSLLALYLRALATQAVRQVKGAGKFEFLPCAKRNIFFSIWNYVLRNKSQWSPLFYLVAVHHVNSFVFQRVDPEDETALKRKIGFLKQVLLVQNENVRRDILHYHKPSSSSSVVDPFEKFTNLPADRQLLLRNRDCLEDCRQMYETISSV</sequence>
<proteinExistence type="inferred from homology"/>
<name>A0AAD9QU53_ACRCE</name>
<evidence type="ECO:0000259" key="7">
    <source>
        <dbReference type="Pfam" id="PF25766"/>
    </source>
</evidence>
<dbReference type="PANTHER" id="PTHR21483:SF18">
    <property type="entry name" value="RNA POLYMERASE II-ASSOCIATED PROTEIN 1"/>
    <property type="match status" value="1"/>
</dbReference>
<dbReference type="Pfam" id="PF08621">
    <property type="entry name" value="RPAP1_N"/>
    <property type="match status" value="1"/>
</dbReference>
<organism evidence="8 9">
    <name type="scientific">Acropora cervicornis</name>
    <name type="common">Staghorn coral</name>
    <dbReference type="NCBI Taxonomy" id="6130"/>
    <lineage>
        <taxon>Eukaryota</taxon>
        <taxon>Metazoa</taxon>
        <taxon>Cnidaria</taxon>
        <taxon>Anthozoa</taxon>
        <taxon>Hexacorallia</taxon>
        <taxon>Scleractinia</taxon>
        <taxon>Astrocoeniina</taxon>
        <taxon>Acroporidae</taxon>
        <taxon>Acropora</taxon>
    </lineage>
</organism>
<evidence type="ECO:0000313" key="8">
    <source>
        <dbReference type="EMBL" id="KAK2567459.1"/>
    </source>
</evidence>
<keyword evidence="4" id="KW-0539">Nucleus</keyword>
<evidence type="ECO:0000259" key="6">
    <source>
        <dbReference type="Pfam" id="PF08621"/>
    </source>
</evidence>
<comment type="similarity">
    <text evidence="2">Belongs to the RPAP1 family.</text>
</comment>
<evidence type="ECO:0000259" key="5">
    <source>
        <dbReference type="Pfam" id="PF08620"/>
    </source>
</evidence>
<dbReference type="InterPro" id="IPR013929">
    <property type="entry name" value="RPAP1_C"/>
</dbReference>
<dbReference type="GO" id="GO:0006366">
    <property type="term" value="P:transcription by RNA polymerase II"/>
    <property type="evidence" value="ECO:0007669"/>
    <property type="project" value="InterPro"/>
</dbReference>
<dbReference type="InterPro" id="IPR013930">
    <property type="entry name" value="RPAP1_N"/>
</dbReference>
<dbReference type="InterPro" id="IPR016024">
    <property type="entry name" value="ARM-type_fold"/>
</dbReference>
<dbReference type="PANTHER" id="PTHR21483">
    <property type="entry name" value="RNA POLYMERASE II-ASSOCIATED PROTEIN 1"/>
    <property type="match status" value="1"/>
</dbReference>